<dbReference type="GO" id="GO:0006511">
    <property type="term" value="P:ubiquitin-dependent protein catabolic process"/>
    <property type="evidence" value="ECO:0007669"/>
    <property type="project" value="UniProtKB-UniRule"/>
</dbReference>
<evidence type="ECO:0000256" key="6">
    <source>
        <dbReference type="ARBA" id="ARBA00022801"/>
    </source>
</evidence>
<name>A0A7R9B3P8_TIMSH</name>
<organism evidence="13">
    <name type="scientific">Timema shepardi</name>
    <name type="common">Walking stick</name>
    <dbReference type="NCBI Taxonomy" id="629360"/>
    <lineage>
        <taxon>Eukaryota</taxon>
        <taxon>Metazoa</taxon>
        <taxon>Ecdysozoa</taxon>
        <taxon>Arthropoda</taxon>
        <taxon>Hexapoda</taxon>
        <taxon>Insecta</taxon>
        <taxon>Pterygota</taxon>
        <taxon>Neoptera</taxon>
        <taxon>Polyneoptera</taxon>
        <taxon>Phasmatodea</taxon>
        <taxon>Timematodea</taxon>
        <taxon>Timematoidea</taxon>
        <taxon>Timematidae</taxon>
        <taxon>Timema</taxon>
    </lineage>
</organism>
<dbReference type="GO" id="GO:0005737">
    <property type="term" value="C:cytoplasm"/>
    <property type="evidence" value="ECO:0007669"/>
    <property type="project" value="TreeGrafter"/>
</dbReference>
<comment type="catalytic activity">
    <reaction evidence="1 10 11">
        <text>Thiol-dependent hydrolysis of ester, thioester, amide, peptide and isopeptide bonds formed by the C-terminal Gly of ubiquitin (a 76-residue protein attached to proteins as an intracellular targeting signal).</text>
        <dbReference type="EC" id="3.4.19.12"/>
    </reaction>
</comment>
<protein>
    <recommendedName>
        <fullName evidence="9 11">Ubiquitin carboxyl-terminal hydrolase</fullName>
        <ecNumber evidence="3 11">3.4.19.12</ecNumber>
    </recommendedName>
</protein>
<feature type="domain" description="UCH catalytic" evidence="12">
    <location>
        <begin position="34"/>
        <end position="258"/>
    </location>
</feature>
<proteinExistence type="inferred from homology"/>
<comment type="function">
    <text evidence="8">Ubiquitin-protein hydrolase is involved both in the processing of ubiquitin precursors and of ubiquitinated proteins. This enzyme is a thiol protease that recognizes and hydrolyzes a peptide bond at the C-terminal glycine of ubiquitin.</text>
</comment>
<evidence type="ECO:0000313" key="13">
    <source>
        <dbReference type="EMBL" id="CAD7265725.1"/>
    </source>
</evidence>
<feature type="active site" description="Proton donor" evidence="10">
    <location>
        <position position="198"/>
    </location>
</feature>
<dbReference type="AlphaFoldDB" id="A0A7R9B3P8"/>
<feature type="active site" description="Nucleophile" evidence="10">
    <location>
        <position position="124"/>
    </location>
</feature>
<dbReference type="GO" id="GO:0016579">
    <property type="term" value="P:protein deubiquitination"/>
    <property type="evidence" value="ECO:0007669"/>
    <property type="project" value="TreeGrafter"/>
</dbReference>
<dbReference type="GO" id="GO:0004843">
    <property type="term" value="F:cysteine-type deubiquitinase activity"/>
    <property type="evidence" value="ECO:0007669"/>
    <property type="project" value="UniProtKB-UniRule"/>
</dbReference>
<dbReference type="SUPFAM" id="SSF54001">
    <property type="entry name" value="Cysteine proteinases"/>
    <property type="match status" value="1"/>
</dbReference>
<dbReference type="Gene3D" id="3.40.532.10">
    <property type="entry name" value="Peptidase C12, ubiquitin carboxyl-terminal hydrolase"/>
    <property type="match status" value="1"/>
</dbReference>
<dbReference type="InterPro" id="IPR001578">
    <property type="entry name" value="Peptidase_C12_UCH"/>
</dbReference>
<dbReference type="CDD" id="cd09616">
    <property type="entry name" value="Peptidase_C12_UCH_L1_L3"/>
    <property type="match status" value="1"/>
</dbReference>
<dbReference type="PRINTS" id="PR00707">
    <property type="entry name" value="UBCTHYDRLASE"/>
</dbReference>
<evidence type="ECO:0000256" key="9">
    <source>
        <dbReference type="ARBA" id="ARBA00073226"/>
    </source>
</evidence>
<dbReference type="PROSITE" id="PS52048">
    <property type="entry name" value="UCH_DOMAIN"/>
    <property type="match status" value="1"/>
</dbReference>
<feature type="site" description="Important for enzyme activity" evidence="10">
    <location>
        <position position="213"/>
    </location>
</feature>
<dbReference type="EMBL" id="OC005883">
    <property type="protein sequence ID" value="CAD7265725.1"/>
    <property type="molecule type" value="Genomic_DNA"/>
</dbReference>
<dbReference type="PANTHER" id="PTHR10589:SF17">
    <property type="entry name" value="UBIQUITIN CARBOXYL-TERMINAL HYDROLASE"/>
    <property type="match status" value="1"/>
</dbReference>
<accession>A0A7R9B3P8</accession>
<keyword evidence="5 10" id="KW-0833">Ubl conjugation pathway</keyword>
<evidence type="ECO:0000256" key="10">
    <source>
        <dbReference type="PROSITE-ProRule" id="PRU01393"/>
    </source>
</evidence>
<evidence type="ECO:0000256" key="11">
    <source>
        <dbReference type="RuleBase" id="RU361215"/>
    </source>
</evidence>
<feature type="site" description="Transition state stabilizer" evidence="10">
    <location>
        <position position="118"/>
    </location>
</feature>
<reference evidence="13" key="1">
    <citation type="submission" date="2020-11" db="EMBL/GenBank/DDBJ databases">
        <authorList>
            <person name="Tran Van P."/>
        </authorList>
    </citation>
    <scope>NUCLEOTIDE SEQUENCE</scope>
</reference>
<evidence type="ECO:0000256" key="1">
    <source>
        <dbReference type="ARBA" id="ARBA00000707"/>
    </source>
</evidence>
<dbReference type="InterPro" id="IPR057254">
    <property type="entry name" value="UCH_AS"/>
</dbReference>
<gene>
    <name evidence="13" type="ORF">TSIB3V08_LOCUS9755</name>
</gene>
<dbReference type="EC" id="3.4.19.12" evidence="3 11"/>
<comment type="similarity">
    <text evidence="2 10 11">Belongs to the peptidase C12 family.</text>
</comment>
<dbReference type="Pfam" id="PF01088">
    <property type="entry name" value="Peptidase_C12"/>
    <property type="match status" value="1"/>
</dbReference>
<sequence length="261" mass="28659">MGLSSLSARLTKLAERETAPATLGGKTIDLEGSRYVLVASKSEERLMKFLHNLGVPAKWQLVDVYGLDADILAVVPRPVLAVLLLFPWSVKFTDFNATKEDGTEKDQTVSDKVYFLKQVISNACGTIALIHSVANNTDKIQLGDGHLKQFIDDTIQMNPEERGEYLLSKAGGIITAHKEVALEGQTEAPDENEPVFFHFVAFVEKEGSLYELDGRKSSPINHGSTSPDTLLEDAAEVCKKYIEHDPENLRFTVVALTAAVN</sequence>
<keyword evidence="6 10" id="KW-0378">Hydrolase</keyword>
<keyword evidence="7 10" id="KW-0788">Thiol protease</keyword>
<dbReference type="InterPro" id="IPR038765">
    <property type="entry name" value="Papain-like_cys_pep_sf"/>
</dbReference>
<evidence type="ECO:0000256" key="2">
    <source>
        <dbReference type="ARBA" id="ARBA00009326"/>
    </source>
</evidence>
<evidence type="ECO:0000256" key="8">
    <source>
        <dbReference type="ARBA" id="ARBA00055560"/>
    </source>
</evidence>
<keyword evidence="4 10" id="KW-0645">Protease</keyword>
<evidence type="ECO:0000259" key="12">
    <source>
        <dbReference type="PROSITE" id="PS52048"/>
    </source>
</evidence>
<evidence type="ECO:0000256" key="7">
    <source>
        <dbReference type="ARBA" id="ARBA00022807"/>
    </source>
</evidence>
<dbReference type="FunFam" id="3.40.532.10:FF:000006">
    <property type="entry name" value="Ubiquitin carboxyl-terminal hydrolase"/>
    <property type="match status" value="1"/>
</dbReference>
<dbReference type="InterPro" id="IPR036959">
    <property type="entry name" value="Peptidase_C12_UCH_sf"/>
</dbReference>
<evidence type="ECO:0000256" key="3">
    <source>
        <dbReference type="ARBA" id="ARBA00012759"/>
    </source>
</evidence>
<dbReference type="PROSITE" id="PS00140">
    <property type="entry name" value="UCH_1"/>
    <property type="match status" value="1"/>
</dbReference>
<evidence type="ECO:0000256" key="4">
    <source>
        <dbReference type="ARBA" id="ARBA00022670"/>
    </source>
</evidence>
<dbReference type="PANTHER" id="PTHR10589">
    <property type="entry name" value="UBIQUITIN CARBOXYL-TERMINAL HYDROLASE"/>
    <property type="match status" value="1"/>
</dbReference>
<evidence type="ECO:0000256" key="5">
    <source>
        <dbReference type="ARBA" id="ARBA00022786"/>
    </source>
</evidence>